<evidence type="ECO:0000313" key="5">
    <source>
        <dbReference type="Proteomes" id="UP000663860"/>
    </source>
</evidence>
<feature type="transmembrane region" description="Helical" evidence="2">
    <location>
        <begin position="12"/>
        <end position="38"/>
    </location>
</feature>
<keyword evidence="2" id="KW-0472">Membrane</keyword>
<dbReference type="Pfam" id="PF01145">
    <property type="entry name" value="Band_7"/>
    <property type="match status" value="1"/>
</dbReference>
<feature type="domain" description="Band 7" evidence="3">
    <location>
        <begin position="56"/>
        <end position="233"/>
    </location>
</feature>
<comment type="caution">
    <text evidence="4">The sequence shown here is derived from an EMBL/GenBank/DDBJ whole genome shotgun (WGS) entry which is preliminary data.</text>
</comment>
<dbReference type="EMBL" id="CAJNOE010000003">
    <property type="protein sequence ID" value="CAF0714848.1"/>
    <property type="molecule type" value="Genomic_DNA"/>
</dbReference>
<dbReference type="Proteomes" id="UP000663860">
    <property type="component" value="Unassembled WGS sequence"/>
</dbReference>
<evidence type="ECO:0000259" key="3">
    <source>
        <dbReference type="Pfam" id="PF01145"/>
    </source>
</evidence>
<keyword evidence="2" id="KW-0812">Transmembrane</keyword>
<gene>
    <name evidence="4" type="ORF">IZO911_LOCUS807</name>
</gene>
<evidence type="ECO:0000256" key="2">
    <source>
        <dbReference type="SAM" id="Phobius"/>
    </source>
</evidence>
<organism evidence="4 5">
    <name type="scientific">Adineta steineri</name>
    <dbReference type="NCBI Taxonomy" id="433720"/>
    <lineage>
        <taxon>Eukaryota</taxon>
        <taxon>Metazoa</taxon>
        <taxon>Spiralia</taxon>
        <taxon>Gnathifera</taxon>
        <taxon>Rotifera</taxon>
        <taxon>Eurotatoria</taxon>
        <taxon>Bdelloidea</taxon>
        <taxon>Adinetida</taxon>
        <taxon>Adinetidae</taxon>
        <taxon>Adineta</taxon>
    </lineage>
</organism>
<evidence type="ECO:0000256" key="1">
    <source>
        <dbReference type="SAM" id="Coils"/>
    </source>
</evidence>
<dbReference type="InterPro" id="IPR001107">
    <property type="entry name" value="Band_7"/>
</dbReference>
<name>A0A813M1Z0_9BILA</name>
<keyword evidence="2" id="KW-1133">Transmembrane helix</keyword>
<reference evidence="4" key="1">
    <citation type="submission" date="2021-02" db="EMBL/GenBank/DDBJ databases">
        <authorList>
            <person name="Nowell W R."/>
        </authorList>
    </citation>
    <scope>NUCLEOTIDE SEQUENCE</scope>
</reference>
<proteinExistence type="predicted"/>
<dbReference type="AlphaFoldDB" id="A0A813M1Z0"/>
<protein>
    <recommendedName>
        <fullName evidence="3">Band 7 domain-containing protein</fullName>
    </recommendedName>
</protein>
<keyword evidence="1" id="KW-0175">Coiled coil</keyword>
<sequence>MMANNNGSFPRWFWPVVIGVGVSILLLIILLPISFSYLDFYHYGFLRRHTTGRVNLNRVYEGGRYLVGPDYHFKKFRATAHHVNFNRISVFTTDNLEVHLTITFQFFLIKEDLPLLHAAYDLYYEPIIVSNAKEAIISTCSRFDTDEFINDREKIWREIYLGVKRQLGGSCCIPKCKLNCPTCPIHEQCVAACKARDKNCKKEEKGFFAEVRYLQLHDIDVPDRVMERRLLGLVRDLEKEREEYLNQEALVKKQTDILANQFRNNASQSVAFSDAQAQLKREQAKADALKRVEIARIDGLSSMCSTLEALVKKQTDILANQFRNNASQSVAFSDAQAQLKREQAKADALKRVEIARIDGLSSMCSTLGITQAKHIGTLQYLRTLKDSADNVKYSIDFSHAIAQQPPIQQKLPAPLPST</sequence>
<feature type="coiled-coil region" evidence="1">
    <location>
        <begin position="227"/>
        <end position="292"/>
    </location>
</feature>
<accession>A0A813M1Z0</accession>
<evidence type="ECO:0000313" key="4">
    <source>
        <dbReference type="EMBL" id="CAF0714848.1"/>
    </source>
</evidence>